<dbReference type="RefSeq" id="WP_163346338.1">
    <property type="nucleotide sequence ID" value="NZ_CP048409.1"/>
</dbReference>
<evidence type="ECO:0000259" key="6">
    <source>
        <dbReference type="PROSITE" id="PS01124"/>
    </source>
</evidence>
<reference evidence="7 8" key="1">
    <citation type="submission" date="2020-02" db="EMBL/GenBank/DDBJ databases">
        <title>Genome sequencing for Draconibacterium sp. strain M1.</title>
        <authorList>
            <person name="Park S.-J."/>
        </authorList>
    </citation>
    <scope>NUCLEOTIDE SEQUENCE [LARGE SCALE GENOMIC DNA]</scope>
    <source>
        <strain evidence="7 8">M1</strain>
    </source>
</reference>
<feature type="transmembrane region" description="Helical" evidence="4">
    <location>
        <begin position="438"/>
        <end position="457"/>
    </location>
</feature>
<protein>
    <submittedName>
        <fullName evidence="7">AraC family transcriptional regulator</fullName>
    </submittedName>
</protein>
<keyword evidence="4" id="KW-1133">Transmembrane helix</keyword>
<keyword evidence="2" id="KW-0238">DNA-binding</keyword>
<dbReference type="PANTHER" id="PTHR43280">
    <property type="entry name" value="ARAC-FAMILY TRANSCRIPTIONAL REGULATOR"/>
    <property type="match status" value="1"/>
</dbReference>
<evidence type="ECO:0000256" key="5">
    <source>
        <dbReference type="SAM" id="SignalP"/>
    </source>
</evidence>
<feature type="chain" id="PRO_5025378563" evidence="5">
    <location>
        <begin position="23"/>
        <end position="620"/>
    </location>
</feature>
<dbReference type="EMBL" id="CP048409">
    <property type="protein sequence ID" value="QIA08419.1"/>
    <property type="molecule type" value="Genomic_DNA"/>
</dbReference>
<dbReference type="SUPFAM" id="SSF46689">
    <property type="entry name" value="Homeodomain-like"/>
    <property type="match status" value="1"/>
</dbReference>
<sequence length="620" mass="72253">MLRTSALIILLIIIKASLNLNGNTNNKQQQIIPTDKNGLTIYFANCLEHQKRNTEIGKKNIQWLITNRTKYFNTDNVFSKTTFYCEMSSNNNAIEKHDLTNLYLDSALQILPAKLFPELNFKILEYGEQMARRNRTYAVQISYLKRMYNSGLLPKTSKKLADILLDIAEYSWNMHKYDQSTEYCKKVLPVIQAQSYWEGKIRALLLMYHNSHFSTNDTTWHSYLDQALKIAEQSGDSTQLSKVYYTIGYSHYRENEHIKAIDYYKKSRSFERIKGSPAELTTAIMQKLSYSIADSVEAVNKTSAYIIEQGKKNNLYNVLGNAYRSRAWYFAKIGQKDSASNYLKKAFDHRQSFNDKKDASPGFYYYLYEVAMLIPDFELALKYLNLSAAQTRQISMKTNAKELGAARADLDYLLQRERIDRLTLENNLEHEKTKKQKVIIFAVLSISFLGLVFLFIVRRNHKKLNSTYYELVKKNKELDKVNQQLRKAEYNSKQNGNNHSNGKSIKDEDVLYRNLKILFEEDKIYKDPHLSIRKLADHLGTNTTYLSMVINHRFEESFKTILNKYRVNEARLILETKQYANLTIEGIAEKVGYHSRSTFYNAFKEITGLTPTQYLNNIVN</sequence>
<proteinExistence type="predicted"/>
<dbReference type="GO" id="GO:0043565">
    <property type="term" value="F:sequence-specific DNA binding"/>
    <property type="evidence" value="ECO:0007669"/>
    <property type="project" value="InterPro"/>
</dbReference>
<dbReference type="Gene3D" id="1.25.40.10">
    <property type="entry name" value="Tetratricopeptide repeat domain"/>
    <property type="match status" value="1"/>
</dbReference>
<keyword evidence="3" id="KW-0804">Transcription</keyword>
<keyword evidence="5" id="KW-0732">Signal</keyword>
<name>A0A6C0RE78_9BACT</name>
<dbReference type="Gene3D" id="1.10.10.60">
    <property type="entry name" value="Homeodomain-like"/>
    <property type="match status" value="2"/>
</dbReference>
<dbReference type="Proteomes" id="UP000474630">
    <property type="component" value="Chromosome"/>
</dbReference>
<dbReference type="SMART" id="SM00028">
    <property type="entry name" value="TPR"/>
    <property type="match status" value="3"/>
</dbReference>
<evidence type="ECO:0000313" key="7">
    <source>
        <dbReference type="EMBL" id="QIA08419.1"/>
    </source>
</evidence>
<organism evidence="7 8">
    <name type="scientific">Draconibacterium halophilum</name>
    <dbReference type="NCBI Taxonomy" id="2706887"/>
    <lineage>
        <taxon>Bacteria</taxon>
        <taxon>Pseudomonadati</taxon>
        <taxon>Bacteroidota</taxon>
        <taxon>Bacteroidia</taxon>
        <taxon>Marinilabiliales</taxon>
        <taxon>Prolixibacteraceae</taxon>
        <taxon>Draconibacterium</taxon>
    </lineage>
</organism>
<dbReference type="AlphaFoldDB" id="A0A6C0RE78"/>
<gene>
    <name evidence="7" type="ORF">G0Q07_12160</name>
</gene>
<dbReference type="PROSITE" id="PS00041">
    <property type="entry name" value="HTH_ARAC_FAMILY_1"/>
    <property type="match status" value="1"/>
</dbReference>
<keyword evidence="1" id="KW-0805">Transcription regulation</keyword>
<dbReference type="InterPro" id="IPR018062">
    <property type="entry name" value="HTH_AraC-typ_CS"/>
</dbReference>
<keyword evidence="8" id="KW-1185">Reference proteome</keyword>
<dbReference type="InterPro" id="IPR018060">
    <property type="entry name" value="HTH_AraC"/>
</dbReference>
<dbReference type="InterPro" id="IPR019734">
    <property type="entry name" value="TPR_rpt"/>
</dbReference>
<evidence type="ECO:0000256" key="2">
    <source>
        <dbReference type="ARBA" id="ARBA00023125"/>
    </source>
</evidence>
<evidence type="ECO:0000313" key="8">
    <source>
        <dbReference type="Proteomes" id="UP000474630"/>
    </source>
</evidence>
<dbReference type="InterPro" id="IPR011990">
    <property type="entry name" value="TPR-like_helical_dom_sf"/>
</dbReference>
<feature type="domain" description="HTH araC/xylS-type" evidence="6">
    <location>
        <begin position="514"/>
        <end position="617"/>
    </location>
</feature>
<dbReference type="KEGG" id="drc:G0Q07_12160"/>
<keyword evidence="4" id="KW-0812">Transmembrane</keyword>
<keyword evidence="4" id="KW-0472">Membrane</keyword>
<dbReference type="GO" id="GO:0003700">
    <property type="term" value="F:DNA-binding transcription factor activity"/>
    <property type="evidence" value="ECO:0007669"/>
    <property type="project" value="InterPro"/>
</dbReference>
<dbReference type="PROSITE" id="PS01124">
    <property type="entry name" value="HTH_ARAC_FAMILY_2"/>
    <property type="match status" value="1"/>
</dbReference>
<evidence type="ECO:0000256" key="4">
    <source>
        <dbReference type="SAM" id="Phobius"/>
    </source>
</evidence>
<dbReference type="SUPFAM" id="SSF48452">
    <property type="entry name" value="TPR-like"/>
    <property type="match status" value="1"/>
</dbReference>
<evidence type="ECO:0000256" key="1">
    <source>
        <dbReference type="ARBA" id="ARBA00023015"/>
    </source>
</evidence>
<evidence type="ECO:0000256" key="3">
    <source>
        <dbReference type="ARBA" id="ARBA00023163"/>
    </source>
</evidence>
<dbReference type="Pfam" id="PF12833">
    <property type="entry name" value="HTH_18"/>
    <property type="match status" value="1"/>
</dbReference>
<dbReference type="PANTHER" id="PTHR43280:SF29">
    <property type="entry name" value="ARAC-FAMILY TRANSCRIPTIONAL REGULATOR"/>
    <property type="match status" value="1"/>
</dbReference>
<dbReference type="InterPro" id="IPR009057">
    <property type="entry name" value="Homeodomain-like_sf"/>
</dbReference>
<accession>A0A6C0RE78</accession>
<feature type="signal peptide" evidence="5">
    <location>
        <begin position="1"/>
        <end position="22"/>
    </location>
</feature>
<dbReference type="SMART" id="SM00342">
    <property type="entry name" value="HTH_ARAC"/>
    <property type="match status" value="1"/>
</dbReference>